<feature type="signal peptide" evidence="1">
    <location>
        <begin position="1"/>
        <end position="22"/>
    </location>
</feature>
<accession>A0ABW5INR8</accession>
<keyword evidence="3" id="KW-1185">Reference proteome</keyword>
<organism evidence="2 3">
    <name type="scientific">Pontibacter locisalis</name>
    <dbReference type="NCBI Taxonomy" id="1719035"/>
    <lineage>
        <taxon>Bacteria</taxon>
        <taxon>Pseudomonadati</taxon>
        <taxon>Bacteroidota</taxon>
        <taxon>Cytophagia</taxon>
        <taxon>Cytophagales</taxon>
        <taxon>Hymenobacteraceae</taxon>
        <taxon>Pontibacter</taxon>
    </lineage>
</organism>
<name>A0ABW5INR8_9BACT</name>
<evidence type="ECO:0000256" key="1">
    <source>
        <dbReference type="SAM" id="SignalP"/>
    </source>
</evidence>
<comment type="caution">
    <text evidence="2">The sequence shown here is derived from an EMBL/GenBank/DDBJ whole genome shotgun (WGS) entry which is preliminary data.</text>
</comment>
<proteinExistence type="predicted"/>
<gene>
    <name evidence="2" type="ORF">ACFSRY_14290</name>
</gene>
<protein>
    <submittedName>
        <fullName evidence="2">Spy/CpxP family protein refolding chaperone</fullName>
    </submittedName>
</protein>
<reference evidence="3" key="1">
    <citation type="journal article" date="2019" name="Int. J. Syst. Evol. Microbiol.">
        <title>The Global Catalogue of Microorganisms (GCM) 10K type strain sequencing project: providing services to taxonomists for standard genome sequencing and annotation.</title>
        <authorList>
            <consortium name="The Broad Institute Genomics Platform"/>
            <consortium name="The Broad Institute Genome Sequencing Center for Infectious Disease"/>
            <person name="Wu L."/>
            <person name="Ma J."/>
        </authorList>
    </citation>
    <scope>NUCLEOTIDE SEQUENCE [LARGE SCALE GENOMIC DNA]</scope>
    <source>
        <strain evidence="3">KCTC 42498</strain>
    </source>
</reference>
<evidence type="ECO:0000313" key="2">
    <source>
        <dbReference type="EMBL" id="MFD2515040.1"/>
    </source>
</evidence>
<evidence type="ECO:0000313" key="3">
    <source>
        <dbReference type="Proteomes" id="UP001597544"/>
    </source>
</evidence>
<dbReference type="EMBL" id="JBHULU010000021">
    <property type="protein sequence ID" value="MFD2515040.1"/>
    <property type="molecule type" value="Genomic_DNA"/>
</dbReference>
<feature type="chain" id="PRO_5045458600" evidence="1">
    <location>
        <begin position="23"/>
        <end position="144"/>
    </location>
</feature>
<dbReference type="RefSeq" id="WP_377508965.1">
    <property type="nucleotide sequence ID" value="NZ_JBHULU010000021.1"/>
</dbReference>
<keyword evidence="1" id="KW-0732">Signal</keyword>
<dbReference type="Proteomes" id="UP001597544">
    <property type="component" value="Unassembled WGS sequence"/>
</dbReference>
<sequence>MKRFIILLFFCLITLGSSVVVAQDRSENVEAAKIAYITDKIELSPDQAQKFWPIYNEYETKRRELMRNYRGGYRRDLEEVSEQEANARLNEMFETKERELALEKEYVAKYQKVLSAKQVIKLYRAEREFTKLLLKRLDHRRANK</sequence>